<name>A0AAJ1X1B8_9HYPH</name>
<dbReference type="EMBL" id="JAUSWL010000024">
    <property type="protein sequence ID" value="MDQ0547333.1"/>
    <property type="molecule type" value="Genomic_DNA"/>
</dbReference>
<organism evidence="2 3">
    <name type="scientific">Methylobacterium brachiatum</name>
    <dbReference type="NCBI Taxonomy" id="269660"/>
    <lineage>
        <taxon>Bacteria</taxon>
        <taxon>Pseudomonadati</taxon>
        <taxon>Pseudomonadota</taxon>
        <taxon>Alphaproteobacteria</taxon>
        <taxon>Hyphomicrobiales</taxon>
        <taxon>Methylobacteriaceae</taxon>
        <taxon>Methylobacterium</taxon>
    </lineage>
</organism>
<evidence type="ECO:0000313" key="2">
    <source>
        <dbReference type="EMBL" id="MDQ0547333.1"/>
    </source>
</evidence>
<comment type="caution">
    <text evidence="2">The sequence shown here is derived from an EMBL/GenBank/DDBJ whole genome shotgun (WGS) entry which is preliminary data.</text>
</comment>
<evidence type="ECO:0000313" key="3">
    <source>
        <dbReference type="Proteomes" id="UP001223420"/>
    </source>
</evidence>
<sequence length="71" mass="7490">MTNENKGRPGYAQDGWRPINEGHRPQLDRGHQPTYSPSNPGAGHQPSAPGERPAPPTTGSGAIPPAKPSKE</sequence>
<dbReference type="Proteomes" id="UP001223420">
    <property type="component" value="Unassembled WGS sequence"/>
</dbReference>
<protein>
    <submittedName>
        <fullName evidence="2">Uncharacterized protein</fullName>
    </submittedName>
</protein>
<proteinExistence type="predicted"/>
<dbReference type="AlphaFoldDB" id="A0AAJ1X1B8"/>
<accession>A0AAJ1X1B8</accession>
<gene>
    <name evidence="2" type="ORF">QO001_006292</name>
</gene>
<evidence type="ECO:0000256" key="1">
    <source>
        <dbReference type="SAM" id="MobiDB-lite"/>
    </source>
</evidence>
<reference evidence="2" key="1">
    <citation type="submission" date="2023-07" db="EMBL/GenBank/DDBJ databases">
        <title>Genomic Encyclopedia of Type Strains, Phase IV (KMG-IV): sequencing the most valuable type-strain genomes for metagenomic binning, comparative biology and taxonomic classification.</title>
        <authorList>
            <person name="Goeker M."/>
        </authorList>
    </citation>
    <scope>NUCLEOTIDE SEQUENCE</scope>
    <source>
        <strain evidence="2">DSM 19569</strain>
    </source>
</reference>
<feature type="compositionally biased region" description="Basic and acidic residues" evidence="1">
    <location>
        <begin position="20"/>
        <end position="31"/>
    </location>
</feature>
<feature type="region of interest" description="Disordered" evidence="1">
    <location>
        <begin position="1"/>
        <end position="71"/>
    </location>
</feature>